<dbReference type="PANTHER" id="PTHR43531">
    <property type="entry name" value="PROTEIN ICFG"/>
    <property type="match status" value="1"/>
</dbReference>
<dbReference type="InterPro" id="IPR051310">
    <property type="entry name" value="MCP_chemotaxis"/>
</dbReference>
<dbReference type="Gene3D" id="6.10.340.10">
    <property type="match status" value="1"/>
</dbReference>
<dbReference type="SUPFAM" id="SSF103190">
    <property type="entry name" value="Sensory domain-like"/>
    <property type="match status" value="1"/>
</dbReference>
<dbReference type="InterPro" id="IPR029151">
    <property type="entry name" value="Sensor-like_sf"/>
</dbReference>
<dbReference type="PROSITE" id="PS50111">
    <property type="entry name" value="CHEMOTAXIS_TRANSDUC_2"/>
    <property type="match status" value="1"/>
</dbReference>
<keyword evidence="13" id="KW-1185">Reference proteome</keyword>
<sequence length="471" mass="49943">MLSKFRLSLRLKITLLALFSLVALSAVNLWQVRQTMRADAIQKGMAQQDANMRTAWEVMGKYGNQFRLVDGTLSLGVRKLNDFVEPVDRIKELVGGVATIFAGDTRVTTNVLKPDGSRAVGTKLTSPAVLETVLSKGQPYRGAADILGERHLVAYDPIKDAANRTVGVLFVGMPESTYINAVDALVVQMAITNLVVLAIVATFALLASGWMLRPLSSLRETVGRIAGGDLSDTGPVRGRDEIADLQRAVNAMTSEFRRIVDGVRHSSARVATGSSRSAETAVRLSAGATQQAAASEEASAAMEEMTANVRQNADNAQQTEAVAAKARVSAEATGTAVQSSVEAMRTIAQKISVIQEIARQTDLLALNAAIEAARAGSHGKGFAVVASEVRKLAERSQGAAAEIGLLSAETLRASELAGERLEQLVPDIRRTAELVSEITAACREQSVGIEQINQAIVQLDQVTQANAGAAS</sequence>
<keyword evidence="4 9" id="KW-0812">Transmembrane</keyword>
<dbReference type="Pfam" id="PF17202">
    <property type="entry name" value="sCache_3_3"/>
    <property type="match status" value="1"/>
</dbReference>
<evidence type="ECO:0000256" key="4">
    <source>
        <dbReference type="ARBA" id="ARBA00022692"/>
    </source>
</evidence>
<reference evidence="12 13" key="1">
    <citation type="submission" date="2016-10" db="EMBL/GenBank/DDBJ databases">
        <authorList>
            <person name="de Groot N.N."/>
        </authorList>
    </citation>
    <scope>NUCLEOTIDE SEQUENCE [LARGE SCALE GENOMIC DNA]</scope>
    <source>
        <strain evidence="13">L7-484,KACC 16230,DSM 25025</strain>
    </source>
</reference>
<name>A0A1H0BTZ1_9HYPH</name>
<dbReference type="InterPro" id="IPR033463">
    <property type="entry name" value="sCache_3"/>
</dbReference>
<dbReference type="Pfam" id="PF00015">
    <property type="entry name" value="MCPsignal"/>
    <property type="match status" value="1"/>
</dbReference>
<comment type="subcellular location">
    <subcellularLocation>
        <location evidence="1">Cell membrane</location>
        <topology evidence="1">Multi-pass membrane protein</topology>
    </subcellularLocation>
</comment>
<dbReference type="PROSITE" id="PS50885">
    <property type="entry name" value="HAMP"/>
    <property type="match status" value="1"/>
</dbReference>
<evidence type="ECO:0000259" key="11">
    <source>
        <dbReference type="PROSITE" id="PS50885"/>
    </source>
</evidence>
<evidence type="ECO:0000256" key="3">
    <source>
        <dbReference type="ARBA" id="ARBA00022500"/>
    </source>
</evidence>
<keyword evidence="8" id="KW-0807">Transducer</keyword>
<dbReference type="InterPro" id="IPR004090">
    <property type="entry name" value="Chemotax_Me-accpt_rcpt"/>
</dbReference>
<protein>
    <submittedName>
        <fullName evidence="12">Methyl-accepting chemotaxis protein</fullName>
    </submittedName>
</protein>
<dbReference type="SMART" id="SM00304">
    <property type="entry name" value="HAMP"/>
    <property type="match status" value="1"/>
</dbReference>
<dbReference type="AlphaFoldDB" id="A0A1H0BTZ1"/>
<comment type="similarity">
    <text evidence="7">Belongs to the methyl-accepting chemotaxis (MCP) protein family.</text>
</comment>
<evidence type="ECO:0000256" key="6">
    <source>
        <dbReference type="ARBA" id="ARBA00023136"/>
    </source>
</evidence>
<keyword evidence="5 9" id="KW-1133">Transmembrane helix</keyword>
<dbReference type="InterPro" id="IPR004089">
    <property type="entry name" value="MCPsignal_dom"/>
</dbReference>
<accession>A0A1H0BTZ1</accession>
<dbReference type="InterPro" id="IPR003660">
    <property type="entry name" value="HAMP_dom"/>
</dbReference>
<dbReference type="PRINTS" id="PR00260">
    <property type="entry name" value="CHEMTRNSDUCR"/>
</dbReference>
<evidence type="ECO:0000256" key="8">
    <source>
        <dbReference type="PROSITE-ProRule" id="PRU00284"/>
    </source>
</evidence>
<evidence type="ECO:0000256" key="5">
    <source>
        <dbReference type="ARBA" id="ARBA00022989"/>
    </source>
</evidence>
<proteinExistence type="inferred from homology"/>
<feature type="domain" description="HAMP" evidence="11">
    <location>
        <begin position="209"/>
        <end position="261"/>
    </location>
</feature>
<feature type="domain" description="Methyl-accepting transducer" evidence="10">
    <location>
        <begin position="266"/>
        <end position="471"/>
    </location>
</feature>
<evidence type="ECO:0000259" key="10">
    <source>
        <dbReference type="PROSITE" id="PS50111"/>
    </source>
</evidence>
<dbReference type="GO" id="GO:0005886">
    <property type="term" value="C:plasma membrane"/>
    <property type="evidence" value="ECO:0007669"/>
    <property type="project" value="UniProtKB-SubCell"/>
</dbReference>
<evidence type="ECO:0000256" key="7">
    <source>
        <dbReference type="ARBA" id="ARBA00029447"/>
    </source>
</evidence>
<evidence type="ECO:0000256" key="1">
    <source>
        <dbReference type="ARBA" id="ARBA00004651"/>
    </source>
</evidence>
<dbReference type="GO" id="GO:0004888">
    <property type="term" value="F:transmembrane signaling receptor activity"/>
    <property type="evidence" value="ECO:0007669"/>
    <property type="project" value="InterPro"/>
</dbReference>
<dbReference type="GO" id="GO:0006935">
    <property type="term" value="P:chemotaxis"/>
    <property type="evidence" value="ECO:0007669"/>
    <property type="project" value="UniProtKB-KW"/>
</dbReference>
<feature type="non-terminal residue" evidence="12">
    <location>
        <position position="471"/>
    </location>
</feature>
<dbReference type="CDD" id="cd06225">
    <property type="entry name" value="HAMP"/>
    <property type="match status" value="1"/>
</dbReference>
<keyword evidence="2" id="KW-1003">Cell membrane</keyword>
<evidence type="ECO:0000256" key="9">
    <source>
        <dbReference type="SAM" id="Phobius"/>
    </source>
</evidence>
<dbReference type="PANTHER" id="PTHR43531:SF11">
    <property type="entry name" value="METHYL-ACCEPTING CHEMOTAXIS PROTEIN 3"/>
    <property type="match status" value="1"/>
</dbReference>
<dbReference type="EMBL" id="FNIT01000001">
    <property type="protein sequence ID" value="SDN49102.1"/>
    <property type="molecule type" value="Genomic_DNA"/>
</dbReference>
<dbReference type="Pfam" id="PF00672">
    <property type="entry name" value="HAMP"/>
    <property type="match status" value="1"/>
</dbReference>
<keyword evidence="3" id="KW-0145">Chemotaxis</keyword>
<organism evidence="12 13">
    <name type="scientific">Aureimonas jatrophae</name>
    <dbReference type="NCBI Taxonomy" id="1166073"/>
    <lineage>
        <taxon>Bacteria</taxon>
        <taxon>Pseudomonadati</taxon>
        <taxon>Pseudomonadota</taxon>
        <taxon>Alphaproteobacteria</taxon>
        <taxon>Hyphomicrobiales</taxon>
        <taxon>Aurantimonadaceae</taxon>
        <taxon>Aureimonas</taxon>
    </lineage>
</organism>
<evidence type="ECO:0000313" key="13">
    <source>
        <dbReference type="Proteomes" id="UP000198793"/>
    </source>
</evidence>
<dbReference type="SMART" id="SM00283">
    <property type="entry name" value="MA"/>
    <property type="match status" value="1"/>
</dbReference>
<dbReference type="STRING" id="1166073.SAMN05192530_1011"/>
<feature type="transmembrane region" description="Helical" evidence="9">
    <location>
        <begin position="185"/>
        <end position="212"/>
    </location>
</feature>
<evidence type="ECO:0000313" key="12">
    <source>
        <dbReference type="EMBL" id="SDN49102.1"/>
    </source>
</evidence>
<dbReference type="SUPFAM" id="SSF58104">
    <property type="entry name" value="Methyl-accepting chemotaxis protein (MCP) signaling domain"/>
    <property type="match status" value="1"/>
</dbReference>
<gene>
    <name evidence="12" type="ORF">SAMN05192530_1011</name>
</gene>
<evidence type="ECO:0000256" key="2">
    <source>
        <dbReference type="ARBA" id="ARBA00022475"/>
    </source>
</evidence>
<dbReference type="RefSeq" id="WP_244519418.1">
    <property type="nucleotide sequence ID" value="NZ_FNIT01000001.1"/>
</dbReference>
<dbReference type="Gene3D" id="1.10.287.950">
    <property type="entry name" value="Methyl-accepting chemotaxis protein"/>
    <property type="match status" value="1"/>
</dbReference>
<keyword evidence="6 9" id="KW-0472">Membrane</keyword>
<dbReference type="GO" id="GO:0007165">
    <property type="term" value="P:signal transduction"/>
    <property type="evidence" value="ECO:0007669"/>
    <property type="project" value="UniProtKB-KW"/>
</dbReference>
<dbReference type="Proteomes" id="UP000198793">
    <property type="component" value="Unassembled WGS sequence"/>
</dbReference>